<dbReference type="GeneID" id="6073164"/>
<reference evidence="1 2" key="1">
    <citation type="journal article" date="2008" name="Nature">
        <title>The genome of Laccaria bicolor provides insights into mycorrhizal symbiosis.</title>
        <authorList>
            <person name="Martin F."/>
            <person name="Aerts A."/>
            <person name="Ahren D."/>
            <person name="Brun A."/>
            <person name="Danchin E.G.J."/>
            <person name="Duchaussoy F."/>
            <person name="Gibon J."/>
            <person name="Kohler A."/>
            <person name="Lindquist E."/>
            <person name="Pereda V."/>
            <person name="Salamov A."/>
            <person name="Shapiro H.J."/>
            <person name="Wuyts J."/>
            <person name="Blaudez D."/>
            <person name="Buee M."/>
            <person name="Brokstein P."/>
            <person name="Canbaeck B."/>
            <person name="Cohen D."/>
            <person name="Courty P.E."/>
            <person name="Coutinho P.M."/>
            <person name="Delaruelle C."/>
            <person name="Detter J.C."/>
            <person name="Deveau A."/>
            <person name="DiFazio S."/>
            <person name="Duplessis S."/>
            <person name="Fraissinet-Tachet L."/>
            <person name="Lucic E."/>
            <person name="Frey-Klett P."/>
            <person name="Fourrey C."/>
            <person name="Feussner I."/>
            <person name="Gay G."/>
            <person name="Grimwood J."/>
            <person name="Hoegger P.J."/>
            <person name="Jain P."/>
            <person name="Kilaru S."/>
            <person name="Labbe J."/>
            <person name="Lin Y.C."/>
            <person name="Legue V."/>
            <person name="Le Tacon F."/>
            <person name="Marmeisse R."/>
            <person name="Melayah D."/>
            <person name="Montanini B."/>
            <person name="Muratet M."/>
            <person name="Nehls U."/>
            <person name="Niculita-Hirzel H."/>
            <person name="Oudot-Le Secq M.P."/>
            <person name="Peter M."/>
            <person name="Quesneville H."/>
            <person name="Rajashekar B."/>
            <person name="Reich M."/>
            <person name="Rouhier N."/>
            <person name="Schmutz J."/>
            <person name="Yin T."/>
            <person name="Chalot M."/>
            <person name="Henrissat B."/>
            <person name="Kuees U."/>
            <person name="Lucas S."/>
            <person name="Van de Peer Y."/>
            <person name="Podila G.K."/>
            <person name="Polle A."/>
            <person name="Pukkila P.J."/>
            <person name="Richardson P.M."/>
            <person name="Rouze P."/>
            <person name="Sanders I.R."/>
            <person name="Stajich J.E."/>
            <person name="Tunlid A."/>
            <person name="Tuskan G."/>
            <person name="Grigoriev I.V."/>
        </authorList>
    </citation>
    <scope>NUCLEOTIDE SEQUENCE [LARGE SCALE GENOMIC DNA]</scope>
    <source>
        <strain evidence="2">S238N-H82 / ATCC MYA-4686</strain>
    </source>
</reference>
<dbReference type="KEGG" id="lbc:LACBIDRAFT_313430"/>
<evidence type="ECO:0000313" key="2">
    <source>
        <dbReference type="Proteomes" id="UP000001194"/>
    </source>
</evidence>
<dbReference type="AlphaFoldDB" id="B0D012"/>
<dbReference type="InParanoid" id="B0D012"/>
<dbReference type="Proteomes" id="UP000001194">
    <property type="component" value="Unassembled WGS sequence"/>
</dbReference>
<evidence type="ECO:0000313" key="1">
    <source>
        <dbReference type="EMBL" id="EDR11744.1"/>
    </source>
</evidence>
<proteinExistence type="predicted"/>
<protein>
    <submittedName>
        <fullName evidence="1">Predicted protein</fullName>
    </submittedName>
</protein>
<dbReference type="HOGENOM" id="CLU_1366446_0_0_1"/>
<dbReference type="RefSeq" id="XP_001877641.1">
    <property type="nucleotide sequence ID" value="XM_001877606.1"/>
</dbReference>
<accession>B0D012</accession>
<name>B0D012_LACBS</name>
<keyword evidence="2" id="KW-1185">Reference proteome</keyword>
<organism evidence="2">
    <name type="scientific">Laccaria bicolor (strain S238N-H82 / ATCC MYA-4686)</name>
    <name type="common">Bicoloured deceiver</name>
    <name type="synonym">Laccaria laccata var. bicolor</name>
    <dbReference type="NCBI Taxonomy" id="486041"/>
    <lineage>
        <taxon>Eukaryota</taxon>
        <taxon>Fungi</taxon>
        <taxon>Dikarya</taxon>
        <taxon>Basidiomycota</taxon>
        <taxon>Agaricomycotina</taxon>
        <taxon>Agaricomycetes</taxon>
        <taxon>Agaricomycetidae</taxon>
        <taxon>Agaricales</taxon>
        <taxon>Agaricineae</taxon>
        <taxon>Hydnangiaceae</taxon>
        <taxon>Laccaria</taxon>
    </lineage>
</organism>
<sequence>MTIPGLFHMDYTGEGKDLLLVTSIKIYSIDITLHSLLASTASGIGEPAPQHTGHISVKIPASIMDHRLPTLPKKLLKHVELSAPPSPILQEPPLTASSHQPPTLLEHVDLLAVSNASAAGPSHISPPTPQCSLTVSDLPEPSYTNSMSLLTSFECSPVFLSFFNLTGDSALESMKCPARVVGKKNELYCYSFSIHLSNIL</sequence>
<gene>
    <name evidence="1" type="ORF">LACBIDRAFT_313430</name>
</gene>
<dbReference type="EMBL" id="DS547095">
    <property type="protein sequence ID" value="EDR11744.1"/>
    <property type="molecule type" value="Genomic_DNA"/>
</dbReference>